<proteinExistence type="predicted"/>
<reference evidence="2 3" key="1">
    <citation type="submission" date="2018-07" db="EMBL/GenBank/DDBJ databases">
        <title>Genomic Encyclopedia of Type Strains, Phase III (KMG-III): the genomes of soil and plant-associated and newly described type strains.</title>
        <authorList>
            <person name="Whitman W."/>
        </authorList>
    </citation>
    <scope>NUCLEOTIDE SEQUENCE [LARGE SCALE GENOMIC DNA]</scope>
    <source>
        <strain evidence="2 3">CECT 8333</strain>
    </source>
</reference>
<dbReference type="OrthoDB" id="2678247at2"/>
<accession>A0A369BJY0</accession>
<dbReference type="Proteomes" id="UP000253090">
    <property type="component" value="Unassembled WGS sequence"/>
</dbReference>
<keyword evidence="3" id="KW-1185">Reference proteome</keyword>
<comment type="caution">
    <text evidence="2">The sequence shown here is derived from an EMBL/GenBank/DDBJ whole genome shotgun (WGS) entry which is preliminary data.</text>
</comment>
<protein>
    <submittedName>
        <fullName evidence="2">Uncharacterized protein</fullName>
    </submittedName>
</protein>
<dbReference type="RefSeq" id="WP_114495995.1">
    <property type="nucleotide sequence ID" value="NZ_QPJW01000002.1"/>
</dbReference>
<sequence>MKKRGFNYVIIFLFVISLLGNVFLYTKLQDEKSNSSVSKTSDESPITKRLAFIKQLISEEGQYYLVLDYAEWFSDAEAEKAAKEDGDPEAGSLSNGFYIRNETNEQEKVKLEKDGLFYVMDGATPRAVDYNEFVSSELEERLFNLRFAGDTLVAMEEQYRP</sequence>
<dbReference type="AlphaFoldDB" id="A0A369BJY0"/>
<evidence type="ECO:0000256" key="1">
    <source>
        <dbReference type="SAM" id="Phobius"/>
    </source>
</evidence>
<evidence type="ECO:0000313" key="3">
    <source>
        <dbReference type="Proteomes" id="UP000253090"/>
    </source>
</evidence>
<keyword evidence="1" id="KW-0472">Membrane</keyword>
<gene>
    <name evidence="2" type="ORF">DFP94_102188</name>
</gene>
<keyword evidence="1" id="KW-0812">Transmembrane</keyword>
<name>A0A369BJY0_9BACL</name>
<organism evidence="2 3">
    <name type="scientific">Fontibacillus phaseoli</name>
    <dbReference type="NCBI Taxonomy" id="1416533"/>
    <lineage>
        <taxon>Bacteria</taxon>
        <taxon>Bacillati</taxon>
        <taxon>Bacillota</taxon>
        <taxon>Bacilli</taxon>
        <taxon>Bacillales</taxon>
        <taxon>Paenibacillaceae</taxon>
        <taxon>Fontibacillus</taxon>
    </lineage>
</organism>
<feature type="transmembrane region" description="Helical" evidence="1">
    <location>
        <begin position="6"/>
        <end position="26"/>
    </location>
</feature>
<evidence type="ECO:0000313" key="2">
    <source>
        <dbReference type="EMBL" id="RCX21435.1"/>
    </source>
</evidence>
<keyword evidence="1" id="KW-1133">Transmembrane helix</keyword>
<dbReference type="EMBL" id="QPJW01000002">
    <property type="protein sequence ID" value="RCX21435.1"/>
    <property type="molecule type" value="Genomic_DNA"/>
</dbReference>